<dbReference type="Proteomes" id="UP000199155">
    <property type="component" value="Unassembled WGS sequence"/>
</dbReference>
<protein>
    <submittedName>
        <fullName evidence="2">Uncharacterized protein</fullName>
    </submittedName>
</protein>
<organism evidence="2 3">
    <name type="scientific">Streptomyces indicus</name>
    <dbReference type="NCBI Taxonomy" id="417292"/>
    <lineage>
        <taxon>Bacteria</taxon>
        <taxon>Bacillati</taxon>
        <taxon>Actinomycetota</taxon>
        <taxon>Actinomycetes</taxon>
        <taxon>Kitasatosporales</taxon>
        <taxon>Streptomycetaceae</taxon>
        <taxon>Streptomyces</taxon>
    </lineage>
</organism>
<dbReference type="RefSeq" id="WP_093618469.1">
    <property type="nucleotide sequence ID" value="NZ_FNFF01000040.1"/>
</dbReference>
<name>A0A1G9K263_9ACTN</name>
<evidence type="ECO:0000313" key="3">
    <source>
        <dbReference type="Proteomes" id="UP000199155"/>
    </source>
</evidence>
<evidence type="ECO:0000256" key="1">
    <source>
        <dbReference type="SAM" id="Coils"/>
    </source>
</evidence>
<evidence type="ECO:0000313" key="2">
    <source>
        <dbReference type="EMBL" id="SDL43293.1"/>
    </source>
</evidence>
<dbReference type="AlphaFoldDB" id="A0A1G9K263"/>
<gene>
    <name evidence="2" type="ORF">SAMN05421806_1406</name>
</gene>
<feature type="coiled-coil region" evidence="1">
    <location>
        <begin position="46"/>
        <end position="101"/>
    </location>
</feature>
<reference evidence="2 3" key="1">
    <citation type="submission" date="2016-10" db="EMBL/GenBank/DDBJ databases">
        <authorList>
            <person name="de Groot N.N."/>
        </authorList>
    </citation>
    <scope>NUCLEOTIDE SEQUENCE [LARGE SCALE GENOMIC DNA]</scope>
    <source>
        <strain evidence="2 3">CGMCC 4.5727</strain>
    </source>
</reference>
<sequence>MDVATLGAVGTILVGLATAVGAFVGKRGENRAAQSGAVLTGYGRLVGDLQEERERAQTKLAECEQRLAEAYRELATTRTDNAQKQAEITVLRAEVERLRARVVELGGSPT</sequence>
<keyword evidence="1" id="KW-0175">Coiled coil</keyword>
<accession>A0A1G9K263</accession>
<proteinExistence type="predicted"/>
<dbReference type="STRING" id="417292.SAMN05421806_1406"/>
<dbReference type="OrthoDB" id="4316709at2"/>
<keyword evidence="3" id="KW-1185">Reference proteome</keyword>
<dbReference type="EMBL" id="FNFF01000040">
    <property type="protein sequence ID" value="SDL43293.1"/>
    <property type="molecule type" value="Genomic_DNA"/>
</dbReference>